<dbReference type="InterPro" id="IPR027417">
    <property type="entry name" value="P-loop_NTPase"/>
</dbReference>
<dbReference type="RefSeq" id="WP_203195537.1">
    <property type="nucleotide sequence ID" value="NZ_CP063362.1"/>
</dbReference>
<dbReference type="EMBL" id="CP063362">
    <property type="protein sequence ID" value="QRG08626.1"/>
    <property type="molecule type" value="Genomic_DNA"/>
</dbReference>
<evidence type="ECO:0000256" key="2">
    <source>
        <dbReference type="ARBA" id="ARBA00022448"/>
    </source>
</evidence>
<organism evidence="6 7">
    <name type="scientific">Xanthobacter dioxanivorans</name>
    <dbReference type="NCBI Taxonomy" id="2528964"/>
    <lineage>
        <taxon>Bacteria</taxon>
        <taxon>Pseudomonadati</taxon>
        <taxon>Pseudomonadota</taxon>
        <taxon>Alphaproteobacteria</taxon>
        <taxon>Hyphomicrobiales</taxon>
        <taxon>Xanthobacteraceae</taxon>
        <taxon>Xanthobacter</taxon>
    </lineage>
</organism>
<evidence type="ECO:0000256" key="4">
    <source>
        <dbReference type="ARBA" id="ARBA00022840"/>
    </source>
</evidence>
<evidence type="ECO:0000313" key="7">
    <source>
        <dbReference type="Proteomes" id="UP000596427"/>
    </source>
</evidence>
<feature type="domain" description="ABC transporter" evidence="5">
    <location>
        <begin position="5"/>
        <end position="250"/>
    </location>
</feature>
<dbReference type="AlphaFoldDB" id="A0A974PSB6"/>
<proteinExistence type="inferred from homology"/>
<dbReference type="Proteomes" id="UP000596427">
    <property type="component" value="Chromosome"/>
</dbReference>
<keyword evidence="3" id="KW-0547">Nucleotide-binding</keyword>
<keyword evidence="4 6" id="KW-0067">ATP-binding</keyword>
<dbReference type="InterPro" id="IPR051120">
    <property type="entry name" value="ABC_AA/LPS_Transport"/>
</dbReference>
<dbReference type="GO" id="GO:1903805">
    <property type="term" value="P:L-valine import across plasma membrane"/>
    <property type="evidence" value="ECO:0007669"/>
    <property type="project" value="TreeGrafter"/>
</dbReference>
<dbReference type="Pfam" id="PF00005">
    <property type="entry name" value="ABC_tran"/>
    <property type="match status" value="1"/>
</dbReference>
<evidence type="ECO:0000256" key="1">
    <source>
        <dbReference type="ARBA" id="ARBA00005417"/>
    </source>
</evidence>
<dbReference type="InterPro" id="IPR017871">
    <property type="entry name" value="ABC_transporter-like_CS"/>
</dbReference>
<accession>A0A974PSB6</accession>
<evidence type="ECO:0000256" key="3">
    <source>
        <dbReference type="ARBA" id="ARBA00022741"/>
    </source>
</evidence>
<dbReference type="Gene3D" id="3.40.50.300">
    <property type="entry name" value="P-loop containing nucleotide triphosphate hydrolases"/>
    <property type="match status" value="1"/>
</dbReference>
<dbReference type="InterPro" id="IPR003439">
    <property type="entry name" value="ABC_transporter-like_ATP-bd"/>
</dbReference>
<dbReference type="GO" id="GO:0005524">
    <property type="term" value="F:ATP binding"/>
    <property type="evidence" value="ECO:0007669"/>
    <property type="project" value="UniProtKB-KW"/>
</dbReference>
<gene>
    <name evidence="6" type="ORF">EZH22_10260</name>
</gene>
<dbReference type="GO" id="GO:0016887">
    <property type="term" value="F:ATP hydrolysis activity"/>
    <property type="evidence" value="ECO:0007669"/>
    <property type="project" value="InterPro"/>
</dbReference>
<dbReference type="GO" id="GO:0015192">
    <property type="term" value="F:L-phenylalanine transmembrane transporter activity"/>
    <property type="evidence" value="ECO:0007669"/>
    <property type="project" value="TreeGrafter"/>
</dbReference>
<dbReference type="KEGG" id="xdi:EZH22_10260"/>
<dbReference type="SMART" id="SM00382">
    <property type="entry name" value="AAA"/>
    <property type="match status" value="1"/>
</dbReference>
<dbReference type="GO" id="GO:0005304">
    <property type="term" value="F:L-valine transmembrane transporter activity"/>
    <property type="evidence" value="ECO:0007669"/>
    <property type="project" value="TreeGrafter"/>
</dbReference>
<dbReference type="GO" id="GO:1903806">
    <property type="term" value="P:L-isoleucine import across plasma membrane"/>
    <property type="evidence" value="ECO:0007669"/>
    <property type="project" value="TreeGrafter"/>
</dbReference>
<dbReference type="PANTHER" id="PTHR45772:SF7">
    <property type="entry name" value="AMINO ACID ABC TRANSPORTER ATP-BINDING PROTEIN"/>
    <property type="match status" value="1"/>
</dbReference>
<evidence type="ECO:0000259" key="5">
    <source>
        <dbReference type="PROSITE" id="PS50893"/>
    </source>
</evidence>
<reference evidence="6 7" key="1">
    <citation type="submission" date="2020-10" db="EMBL/GenBank/DDBJ databases">
        <title>Degradation of 1,4-Dioxane by Xanthobacter sp. YN2, via a Novel Group-2 Soluble Di-Iron Monooxygenase.</title>
        <authorList>
            <person name="Ma F."/>
            <person name="Wang Y."/>
            <person name="Yang J."/>
            <person name="Guo H."/>
            <person name="Su D."/>
            <person name="Yu L."/>
        </authorList>
    </citation>
    <scope>NUCLEOTIDE SEQUENCE [LARGE SCALE GENOMIC DNA]</scope>
    <source>
        <strain evidence="6 7">YN2</strain>
    </source>
</reference>
<comment type="similarity">
    <text evidence="1">Belongs to the ABC transporter superfamily.</text>
</comment>
<dbReference type="SUPFAM" id="SSF52540">
    <property type="entry name" value="P-loop containing nucleoside triphosphate hydrolases"/>
    <property type="match status" value="1"/>
</dbReference>
<keyword evidence="7" id="KW-1185">Reference proteome</keyword>
<dbReference type="PROSITE" id="PS00211">
    <property type="entry name" value="ABC_TRANSPORTER_1"/>
    <property type="match status" value="1"/>
</dbReference>
<keyword evidence="2" id="KW-0813">Transport</keyword>
<evidence type="ECO:0000313" key="6">
    <source>
        <dbReference type="EMBL" id="QRG08626.1"/>
    </source>
</evidence>
<dbReference type="GO" id="GO:0015808">
    <property type="term" value="P:L-alanine transport"/>
    <property type="evidence" value="ECO:0007669"/>
    <property type="project" value="TreeGrafter"/>
</dbReference>
<dbReference type="GO" id="GO:0005886">
    <property type="term" value="C:plasma membrane"/>
    <property type="evidence" value="ECO:0007669"/>
    <property type="project" value="TreeGrafter"/>
</dbReference>
<dbReference type="PANTHER" id="PTHR45772">
    <property type="entry name" value="CONSERVED COMPONENT OF ABC TRANSPORTER FOR NATURAL AMINO ACIDS-RELATED"/>
    <property type="match status" value="1"/>
</dbReference>
<protein>
    <submittedName>
        <fullName evidence="6">ABC transporter ATP-binding protein</fullName>
    </submittedName>
</protein>
<name>A0A974PSB6_9HYPH</name>
<dbReference type="InterPro" id="IPR003593">
    <property type="entry name" value="AAA+_ATPase"/>
</dbReference>
<dbReference type="GO" id="GO:0015188">
    <property type="term" value="F:L-isoleucine transmembrane transporter activity"/>
    <property type="evidence" value="ECO:0007669"/>
    <property type="project" value="TreeGrafter"/>
</dbReference>
<dbReference type="CDD" id="cd03219">
    <property type="entry name" value="ABC_Mj1267_LivG_branched"/>
    <property type="match status" value="1"/>
</dbReference>
<dbReference type="PROSITE" id="PS50893">
    <property type="entry name" value="ABC_TRANSPORTER_2"/>
    <property type="match status" value="1"/>
</dbReference>
<sequence>MSPLLRAEGLCKTYGGFHALKDVSFEVMAGETLAIIGPNGAGKTTLFKMLTGEVVRTSGQIFLRDADITRVSAEMRTRMGLGRTFQIVRVFPEFSLMENLIVAIEARQRARGRRNGILNVRPSQAVADEAHHRLAMMGIARLHGTEARHISLGDRKRLELAMTLAMEPSVLMLDEPTAGMSPSERIAIIDLIQRTKEEQRLTILFTEHDMDFVFQLAQHLMVMNQGERIFFGPPEAVKTNAVVQEIYLGKDLAHA</sequence>
<dbReference type="GO" id="GO:0042941">
    <property type="term" value="P:D-alanine transmembrane transport"/>
    <property type="evidence" value="ECO:0007669"/>
    <property type="project" value="TreeGrafter"/>
</dbReference>